<evidence type="ECO:0000313" key="1">
    <source>
        <dbReference type="EMBL" id="OAI14212.1"/>
    </source>
</evidence>
<accession>A0A177N8K7</accession>
<protein>
    <submittedName>
        <fullName evidence="1">Uncharacterized protein</fullName>
    </submittedName>
</protein>
<dbReference type="RefSeq" id="WP_064041160.1">
    <property type="nucleotide sequence ID" value="NZ_LUUJ01000092.1"/>
</dbReference>
<dbReference type="AlphaFoldDB" id="A0A177N8K7"/>
<sequence length="126" mass="13447">MNAATVNTLDNAYNAAQRANAILALIFDGFIDSIPNENVQTALYAVQREVNEVLGIVEALNWPKDQAPESKPAAGAKAEPAGDCVRSSGAGLFDKLLRFAESIAEEAAGIDVELRRYREGLAAREG</sequence>
<name>A0A177N8K7_9GAMM</name>
<dbReference type="EMBL" id="LUUJ01000092">
    <property type="protein sequence ID" value="OAI14212.1"/>
    <property type="molecule type" value="Genomic_DNA"/>
</dbReference>
<reference evidence="1 2" key="1">
    <citation type="submission" date="2016-03" db="EMBL/GenBank/DDBJ databases">
        <authorList>
            <person name="Ploux O."/>
        </authorList>
    </citation>
    <scope>NUCLEOTIDE SEQUENCE [LARGE SCALE GENOMIC DNA]</scope>
    <source>
        <strain evidence="1 2">R-45378</strain>
    </source>
</reference>
<gene>
    <name evidence="1" type="ORF">A1507_15530</name>
</gene>
<comment type="caution">
    <text evidence="1">The sequence shown here is derived from an EMBL/GenBank/DDBJ whole genome shotgun (WGS) entry which is preliminary data.</text>
</comment>
<proteinExistence type="predicted"/>
<dbReference type="Proteomes" id="UP000077857">
    <property type="component" value="Unassembled WGS sequence"/>
</dbReference>
<evidence type="ECO:0000313" key="2">
    <source>
        <dbReference type="Proteomes" id="UP000077857"/>
    </source>
</evidence>
<dbReference type="OrthoDB" id="5573819at2"/>
<organism evidence="1 2">
    <name type="scientific">Methylomonas koyamae</name>
    <dbReference type="NCBI Taxonomy" id="702114"/>
    <lineage>
        <taxon>Bacteria</taxon>
        <taxon>Pseudomonadati</taxon>
        <taxon>Pseudomonadota</taxon>
        <taxon>Gammaproteobacteria</taxon>
        <taxon>Methylococcales</taxon>
        <taxon>Methylococcaceae</taxon>
        <taxon>Methylomonas</taxon>
    </lineage>
</organism>